<feature type="transmembrane region" description="Helical" evidence="1">
    <location>
        <begin position="116"/>
        <end position="136"/>
    </location>
</feature>
<evidence type="ECO:0000313" key="2">
    <source>
        <dbReference type="EMBL" id="OIO32184.1"/>
    </source>
</evidence>
<comment type="caution">
    <text evidence="2">The sequence shown here is derived from an EMBL/GenBank/DDBJ whole genome shotgun (WGS) entry which is preliminary data.</text>
</comment>
<organism evidence="2 3">
    <name type="scientific">Candidatus Nomurabacteria bacterium CG1_02_47_685</name>
    <dbReference type="NCBI Taxonomy" id="1805282"/>
    <lineage>
        <taxon>Bacteria</taxon>
        <taxon>Candidatus Nomuraibacteriota</taxon>
    </lineage>
</organism>
<keyword evidence="1" id="KW-0472">Membrane</keyword>
<proteinExistence type="predicted"/>
<keyword evidence="1" id="KW-0812">Transmembrane</keyword>
<evidence type="ECO:0000313" key="3">
    <source>
        <dbReference type="Proteomes" id="UP000183206"/>
    </source>
</evidence>
<reference evidence="2 3" key="1">
    <citation type="journal article" date="2016" name="Environ. Microbiol.">
        <title>Genomic resolution of a cold subsurface aquifer community provides metabolic insights for novel microbes adapted to high CO concentrations.</title>
        <authorList>
            <person name="Probst A.J."/>
            <person name="Castelle C.J."/>
            <person name="Singh A."/>
            <person name="Brown C.T."/>
            <person name="Anantharaman K."/>
            <person name="Sharon I."/>
            <person name="Hug L.A."/>
            <person name="Burstein D."/>
            <person name="Emerson J.B."/>
            <person name="Thomas B.C."/>
            <person name="Banfield J.F."/>
        </authorList>
    </citation>
    <scope>NUCLEOTIDE SEQUENCE [LARGE SCALE GENOMIC DNA]</scope>
    <source>
        <strain evidence="2">CG1_02_47_685</strain>
    </source>
</reference>
<name>A0A1J4V820_9BACT</name>
<dbReference type="EMBL" id="MNVO01000046">
    <property type="protein sequence ID" value="OIO32184.1"/>
    <property type="molecule type" value="Genomic_DNA"/>
</dbReference>
<dbReference type="AlphaFoldDB" id="A0A1J4V820"/>
<feature type="transmembrane region" description="Helical" evidence="1">
    <location>
        <begin position="12"/>
        <end position="29"/>
    </location>
</feature>
<feature type="transmembrane region" description="Helical" evidence="1">
    <location>
        <begin position="41"/>
        <end position="58"/>
    </location>
</feature>
<gene>
    <name evidence="2" type="ORF">AUJ44_02825</name>
</gene>
<sequence length="138" mass="15730">MENKKLKNFKFWYKLTLVLGVLGLIDVLTQSLVEQNFNLQVGGLTFIVVMIFKFLFGTKVASTFLSYIIYLSYSWFVWLGVSAILRRKIIKLEKDAGVIDEEKTLKPVSKGFKRTLLILLVPFGILLLIGIIINLVSN</sequence>
<protein>
    <submittedName>
        <fullName evidence="2">Uncharacterized protein</fullName>
    </submittedName>
</protein>
<dbReference type="Proteomes" id="UP000183206">
    <property type="component" value="Unassembled WGS sequence"/>
</dbReference>
<keyword evidence="1" id="KW-1133">Transmembrane helix</keyword>
<evidence type="ECO:0000256" key="1">
    <source>
        <dbReference type="SAM" id="Phobius"/>
    </source>
</evidence>
<dbReference type="STRING" id="1805282.AUJ44_02825"/>
<accession>A0A1J4V820</accession>
<feature type="transmembrane region" description="Helical" evidence="1">
    <location>
        <begin position="64"/>
        <end position="85"/>
    </location>
</feature>